<protein>
    <recommendedName>
        <fullName evidence="8">Fibronectin type-II domain-containing protein</fullName>
    </recommendedName>
</protein>
<evidence type="ECO:0000313" key="9">
    <source>
        <dbReference type="EMBL" id="JAI65309.1"/>
    </source>
</evidence>
<comment type="similarity">
    <text evidence="2">Belongs to the seminal plasma protein family.</text>
</comment>
<dbReference type="Pfam" id="PF00040">
    <property type="entry name" value="fn2"/>
    <property type="match status" value="3"/>
</dbReference>
<dbReference type="InterPro" id="IPR013806">
    <property type="entry name" value="Kringle-like"/>
</dbReference>
<keyword evidence="7" id="KW-0732">Signal</keyword>
<dbReference type="PROSITE" id="PS51092">
    <property type="entry name" value="FN2_2"/>
    <property type="match status" value="1"/>
</dbReference>
<feature type="domain" description="Fibronectin type-II" evidence="8">
    <location>
        <begin position="329"/>
        <end position="376"/>
    </location>
</feature>
<dbReference type="GO" id="GO:0008201">
    <property type="term" value="F:heparin binding"/>
    <property type="evidence" value="ECO:0007669"/>
    <property type="project" value="TreeGrafter"/>
</dbReference>
<comment type="caution">
    <text evidence="6">Lacks conserved residue(s) required for the propagation of feature annotation.</text>
</comment>
<dbReference type="PANTHER" id="PTHR22918">
    <property type="entry name" value="SEMINAL PLASMA PROTEIN"/>
    <property type="match status" value="1"/>
</dbReference>
<keyword evidence="5" id="KW-1015">Disulfide bond</keyword>
<evidence type="ECO:0000256" key="4">
    <source>
        <dbReference type="ARBA" id="ARBA00022737"/>
    </source>
</evidence>
<organism evidence="9">
    <name type="scientific">Scylla olivacea</name>
    <name type="common">Orange mud crab</name>
    <name type="synonym">Cancer olivacea</name>
    <dbReference type="NCBI Taxonomy" id="85551"/>
    <lineage>
        <taxon>Eukaryota</taxon>
        <taxon>Metazoa</taxon>
        <taxon>Ecdysozoa</taxon>
        <taxon>Arthropoda</taxon>
        <taxon>Crustacea</taxon>
        <taxon>Multicrustacea</taxon>
        <taxon>Malacostraca</taxon>
        <taxon>Eumalacostraca</taxon>
        <taxon>Eucarida</taxon>
        <taxon>Decapoda</taxon>
        <taxon>Pleocyemata</taxon>
        <taxon>Brachyura</taxon>
        <taxon>Eubrachyura</taxon>
        <taxon>Portunoidea</taxon>
        <taxon>Portunidae</taxon>
        <taxon>Portuninae</taxon>
        <taxon>Scylla</taxon>
    </lineage>
</organism>
<dbReference type="EMBL" id="GDRN01060766">
    <property type="protein sequence ID" value="JAI65309.1"/>
    <property type="molecule type" value="Transcribed_RNA"/>
</dbReference>
<keyword evidence="3" id="KW-0964">Secreted</keyword>
<evidence type="ECO:0000256" key="1">
    <source>
        <dbReference type="ARBA" id="ARBA00004613"/>
    </source>
</evidence>
<dbReference type="GO" id="GO:0009986">
    <property type="term" value="C:cell surface"/>
    <property type="evidence" value="ECO:0007669"/>
    <property type="project" value="TreeGrafter"/>
</dbReference>
<accession>A0A0P4WA71</accession>
<dbReference type="PANTHER" id="PTHR22918:SF1">
    <property type="entry name" value="FIBRONECTIN TYPE-II DOMAIN-CONTAINING PROTEIN"/>
    <property type="match status" value="1"/>
</dbReference>
<comment type="subcellular location">
    <subcellularLocation>
        <location evidence="1">Secreted</location>
    </subcellularLocation>
</comment>
<dbReference type="InterPro" id="IPR036943">
    <property type="entry name" value="FN_type2_sf"/>
</dbReference>
<sequence length="389" mass="43691">MAIGGRLSDVNVLCLIVVFALHAWSVLEGHVLVSRAGQLYQKPVSVPEVVDERDCVFPFWWRSKLHNNCTRLDRPDHWCATQINDAGAPVTSGYCKKFLVGPLPAQPTPTMDDDPDLHEDCEVPFYYNKKTFTNCTMEDSKRPWCAVEVDQLRKPIRIKFCRGKEGIVYHGKHVEAPRKSRGPESNGPITTKNGEACVVPYKFKGKVHMGCYCDGISPCWCPLRISSDYYPLDSDYCADNDTVVPIEHLQVNMSDVPMTVRNGPCTFPFVYNGLAYTKCACVDAPECWCAVSLTQTNEPAVSDYCKDFLIGEIPTVPPPAYGPCINITKDGWACHLPFTYNGRNYTQCTTEGRGRLWCATLLDEQGDIVQWGYCADDDLWDDAVGERRQ</sequence>
<dbReference type="InterPro" id="IPR000562">
    <property type="entry name" value="FN_type2_dom"/>
</dbReference>
<dbReference type="Gene3D" id="2.10.10.10">
    <property type="entry name" value="Fibronectin, type II, collagen-binding"/>
    <property type="match status" value="5"/>
</dbReference>
<dbReference type="SMART" id="SM00059">
    <property type="entry name" value="FN2"/>
    <property type="match status" value="3"/>
</dbReference>
<evidence type="ECO:0000256" key="7">
    <source>
        <dbReference type="SAM" id="SignalP"/>
    </source>
</evidence>
<keyword evidence="4" id="KW-0677">Repeat</keyword>
<feature type="chain" id="PRO_5006070407" description="Fibronectin type-II domain-containing protein" evidence="7">
    <location>
        <begin position="30"/>
        <end position="389"/>
    </location>
</feature>
<dbReference type="SUPFAM" id="SSF57440">
    <property type="entry name" value="Kringle-like"/>
    <property type="match status" value="4"/>
</dbReference>
<name>A0A0P4WA71_SCYOL</name>
<dbReference type="AlphaFoldDB" id="A0A0P4WA71"/>
<dbReference type="GO" id="GO:0005576">
    <property type="term" value="C:extracellular region"/>
    <property type="evidence" value="ECO:0007669"/>
    <property type="project" value="UniProtKB-SubCell"/>
</dbReference>
<evidence type="ECO:0000256" key="5">
    <source>
        <dbReference type="ARBA" id="ARBA00023157"/>
    </source>
</evidence>
<proteinExistence type="inferred from homology"/>
<dbReference type="InterPro" id="IPR051666">
    <property type="entry name" value="SP_Capacitation_Regulator"/>
</dbReference>
<feature type="signal peptide" evidence="7">
    <location>
        <begin position="1"/>
        <end position="29"/>
    </location>
</feature>
<evidence type="ECO:0000256" key="3">
    <source>
        <dbReference type="ARBA" id="ARBA00022525"/>
    </source>
</evidence>
<reference evidence="9" key="1">
    <citation type="submission" date="2015-09" db="EMBL/GenBank/DDBJ databases">
        <title>Scylla olivacea transcriptome.</title>
        <authorList>
            <person name="Ikhwanuddin M."/>
        </authorList>
    </citation>
    <scope>NUCLEOTIDE SEQUENCE</scope>
</reference>
<evidence type="ECO:0000259" key="8">
    <source>
        <dbReference type="PROSITE" id="PS51092"/>
    </source>
</evidence>
<dbReference type="CDD" id="cd00062">
    <property type="entry name" value="FN2"/>
    <property type="match status" value="1"/>
</dbReference>
<dbReference type="GO" id="GO:0048240">
    <property type="term" value="P:sperm capacitation"/>
    <property type="evidence" value="ECO:0007669"/>
    <property type="project" value="TreeGrafter"/>
</dbReference>
<evidence type="ECO:0000256" key="6">
    <source>
        <dbReference type="PROSITE-ProRule" id="PRU00479"/>
    </source>
</evidence>
<evidence type="ECO:0000256" key="2">
    <source>
        <dbReference type="ARBA" id="ARBA00010011"/>
    </source>
</evidence>